<name>A0A678W3I2_9VIRU</name>
<organism evidence="2">
    <name type="scientific">Pseudo-nitzschia multiseries DNA virus</name>
    <dbReference type="NCBI Taxonomy" id="2364897"/>
    <lineage>
        <taxon>Viruses</taxon>
    </lineage>
</organism>
<dbReference type="EMBL" id="MG841150">
    <property type="protein sequence ID" value="AYD75919.1"/>
    <property type="molecule type" value="Genomic_DNA"/>
</dbReference>
<evidence type="ECO:0000313" key="1">
    <source>
        <dbReference type="EMBL" id="AYD75919.1"/>
    </source>
</evidence>
<protein>
    <submittedName>
        <fullName evidence="2">Uncharacterized protein</fullName>
    </submittedName>
</protein>
<accession>A0A678W3I2</accession>
<dbReference type="EMBL" id="MG841150">
    <property type="protein sequence ID" value="AYD75923.1"/>
    <property type="molecule type" value="Genomic_DNA"/>
</dbReference>
<evidence type="ECO:0000313" key="2">
    <source>
        <dbReference type="EMBL" id="AYD75923.1"/>
    </source>
</evidence>
<gene>
    <name evidence="1" type="ORF">PmDNAV1_gp35</name>
    <name evidence="2" type="ORF">PmDNAV1_gp39</name>
</gene>
<sequence length="237" mass="25443">MANEMPSVCGAWSCEFEPIRSEVNNPRISGDVDAFEVAAPRWGMSFSVNLSSNADLQAWRAWLLKQRGGQVTILAWDYKHPVPRAYIGSVFDGITVDATTPTVDASTVTVDTTSEAWGAPNVTAIDTANRTVSLSGLVASGVIKAGDPISWYNGRNWVLVKAVEDTTATSGGVISALAVEPRLDANPDVTGYTLPLPARLRYACAEMRINPASINVPSDYTKGGTLSFDAYQIVRRS</sequence>
<proteinExistence type="predicted"/>
<reference evidence="2" key="1">
    <citation type="submission" date="2018-01" db="EMBL/GenBank/DDBJ databases">
        <title>A diatom virus reveals a new lineage of giant single stranded DNA viruses originating from double stranded DNA phage.</title>
        <authorList>
            <person name="Carlson M.C.G."/>
            <person name="Frischkorn K.R."/>
            <person name="Brumfield S."/>
            <person name="Rocap G."/>
        </authorList>
    </citation>
    <scope>NUCLEOTIDE SEQUENCE</scope>
    <source>
        <strain evidence="2">PmDNAV1</strain>
    </source>
</reference>